<dbReference type="Pfam" id="PF07971">
    <property type="entry name" value="Glyco_hydro_92"/>
    <property type="match status" value="1"/>
</dbReference>
<evidence type="ECO:0000313" key="6">
    <source>
        <dbReference type="Proteomes" id="UP001363151"/>
    </source>
</evidence>
<evidence type="ECO:0000256" key="2">
    <source>
        <dbReference type="SAM" id="SignalP"/>
    </source>
</evidence>
<dbReference type="InterPro" id="IPR012939">
    <property type="entry name" value="Glyco_hydro_92"/>
</dbReference>
<feature type="compositionally biased region" description="Pro residues" evidence="1">
    <location>
        <begin position="820"/>
        <end position="829"/>
    </location>
</feature>
<dbReference type="PANTHER" id="PTHR12143">
    <property type="entry name" value="PEPTIDE N-GLYCANASE PNGASE -RELATED"/>
    <property type="match status" value="1"/>
</dbReference>
<feature type="chain" id="PRO_5045398352" evidence="2">
    <location>
        <begin position="22"/>
        <end position="927"/>
    </location>
</feature>
<dbReference type="InterPro" id="IPR005887">
    <property type="entry name" value="GH92_a_mannosidase_put"/>
</dbReference>
<name>A0ABR1FQZ9_AURAN</name>
<feature type="compositionally biased region" description="Basic and acidic residues" evidence="1">
    <location>
        <begin position="794"/>
        <end position="803"/>
    </location>
</feature>
<feature type="domain" description="Glycosyl hydrolase family 92 N-terminal" evidence="4">
    <location>
        <begin position="34"/>
        <end position="190"/>
    </location>
</feature>
<evidence type="ECO:0000259" key="4">
    <source>
        <dbReference type="Pfam" id="PF17678"/>
    </source>
</evidence>
<evidence type="ECO:0000313" key="5">
    <source>
        <dbReference type="EMBL" id="KAK7235929.1"/>
    </source>
</evidence>
<feature type="compositionally biased region" description="Low complexity" evidence="1">
    <location>
        <begin position="830"/>
        <end position="843"/>
    </location>
</feature>
<dbReference type="SUPFAM" id="SSF48208">
    <property type="entry name" value="Six-hairpin glycosidases"/>
    <property type="match status" value="1"/>
</dbReference>
<evidence type="ECO:0000256" key="1">
    <source>
        <dbReference type="SAM" id="MobiDB-lite"/>
    </source>
</evidence>
<protein>
    <submittedName>
        <fullName evidence="5">Glycosyl hydrolase family 92 protein</fullName>
    </submittedName>
</protein>
<comment type="caution">
    <text evidence="5">The sequence shown here is derived from an EMBL/GenBank/DDBJ whole genome shotgun (WGS) entry which is preliminary data.</text>
</comment>
<reference evidence="5 6" key="1">
    <citation type="submission" date="2024-03" db="EMBL/GenBank/DDBJ databases">
        <title>Aureococcus anophagefferens CCMP1851 and Kratosvirus quantuckense: Draft genome of a second virus-susceptible host strain in the model system.</title>
        <authorList>
            <person name="Chase E."/>
            <person name="Truchon A.R."/>
            <person name="Schepens W."/>
            <person name="Wilhelm S.W."/>
        </authorList>
    </citation>
    <scope>NUCLEOTIDE SEQUENCE [LARGE SCALE GENOMIC DNA]</scope>
    <source>
        <strain evidence="5 6">CCMP1851</strain>
    </source>
</reference>
<dbReference type="GO" id="GO:0016787">
    <property type="term" value="F:hydrolase activity"/>
    <property type="evidence" value="ECO:0007669"/>
    <property type="project" value="UniProtKB-KW"/>
</dbReference>
<keyword evidence="6" id="KW-1185">Reference proteome</keyword>
<keyword evidence="2" id="KW-0732">Signal</keyword>
<dbReference type="PANTHER" id="PTHR12143:SF43">
    <property type="entry name" value="PUTATIVE-RELATED"/>
    <property type="match status" value="1"/>
</dbReference>
<accession>A0ABR1FQZ9</accession>
<dbReference type="Gene3D" id="2.70.98.10">
    <property type="match status" value="2"/>
</dbReference>
<dbReference type="InterPro" id="IPR014718">
    <property type="entry name" value="GH-type_carb-bd"/>
</dbReference>
<dbReference type="Gene3D" id="3.30.2080.10">
    <property type="entry name" value="GH92 mannosidase domain"/>
    <property type="match status" value="1"/>
</dbReference>
<feature type="domain" description="Glycosyl hydrolase family 92" evidence="3">
    <location>
        <begin position="248"/>
        <end position="744"/>
    </location>
</feature>
<dbReference type="NCBIfam" id="TIGR01180">
    <property type="entry name" value="aman2_put"/>
    <property type="match status" value="1"/>
</dbReference>
<gene>
    <name evidence="5" type="ORF">SO694_00065032</name>
</gene>
<evidence type="ECO:0000259" key="3">
    <source>
        <dbReference type="Pfam" id="PF07971"/>
    </source>
</evidence>
<proteinExistence type="predicted"/>
<dbReference type="Gene3D" id="1.20.1050.60">
    <property type="entry name" value="alpha-1,2-mannosidase"/>
    <property type="match status" value="1"/>
</dbReference>
<dbReference type="Pfam" id="PF17678">
    <property type="entry name" value="Glyco_hydro_92N"/>
    <property type="match status" value="1"/>
</dbReference>
<feature type="signal peptide" evidence="2">
    <location>
        <begin position="1"/>
        <end position="21"/>
    </location>
</feature>
<feature type="compositionally biased region" description="Low complexity" evidence="1">
    <location>
        <begin position="868"/>
        <end position="877"/>
    </location>
</feature>
<dbReference type="InterPro" id="IPR041371">
    <property type="entry name" value="GH92_N"/>
</dbReference>
<dbReference type="InterPro" id="IPR050883">
    <property type="entry name" value="PNGase"/>
</dbReference>
<dbReference type="Gene3D" id="1.20.1610.10">
    <property type="entry name" value="alpha-1,2-mannosidases domains"/>
    <property type="match status" value="1"/>
</dbReference>
<feature type="region of interest" description="Disordered" evidence="1">
    <location>
        <begin position="794"/>
        <end position="927"/>
    </location>
</feature>
<dbReference type="InterPro" id="IPR008928">
    <property type="entry name" value="6-hairpin_glycosidase_sf"/>
</dbReference>
<keyword evidence="5" id="KW-0378">Hydrolase</keyword>
<dbReference type="Proteomes" id="UP001363151">
    <property type="component" value="Unassembled WGS sequence"/>
</dbReference>
<dbReference type="EMBL" id="JBBJCI010000288">
    <property type="protein sequence ID" value="KAK7235929.1"/>
    <property type="molecule type" value="Genomic_DNA"/>
</dbReference>
<organism evidence="5 6">
    <name type="scientific">Aureococcus anophagefferens</name>
    <name type="common">Harmful bloom alga</name>
    <dbReference type="NCBI Taxonomy" id="44056"/>
    <lineage>
        <taxon>Eukaryota</taxon>
        <taxon>Sar</taxon>
        <taxon>Stramenopiles</taxon>
        <taxon>Ochrophyta</taxon>
        <taxon>Pelagophyceae</taxon>
        <taxon>Pelagomonadales</taxon>
        <taxon>Pelagomonadaceae</taxon>
        <taxon>Aureococcus</taxon>
    </lineage>
</organism>
<sequence length="927" mass="100839">MARAAARAACLLLLCAAAAVAEEADAFSPVEYANLLAGSFTKGDVFSTGNTMPLVGRPWGFNHWALQTNDGQSSWWFNGNDHEFRWIRCTHQPSPWIGDYGWFFVGPQMGGFTTKPTGFFEPRSGRIKPHAMDFRTAPDGMRVELAPTMHGAALRVTFPGASRAEKRVCFKLGGGGGDSYKSAGGGAAEFRTNRNSGGAPNFNHHVFVEAVSGSPSFESHGHDTFCFGYPSSATTVEEQARHTYDVELRRESSHERSFGDVRLESEDEWNALLSRAAVKNTHADASPPTSALEGKDLVVFYTGLYRALTFPRRIDEPSARGAETRVHWSPYSKGGSVHDGTLVTDNGFWDTFRAAFRTVYPLLALVYPDHLGWIVDGWVNAYREGGWIPKWASPGYRNSMVGTYGDVVVAEAIVKGVGGFDEAAAWDALHKDAYEEAPQGGAVGKVGLRVYNQHGYIPADSGVSDCVSRTLDFAHADWATANAAEVLGHAEDAKRLRDRARGAVTHLYDKSTGLMRPKQKSGAFSSRFSPTRWGDGYTEGSAWHHSFPPFDVELLASLHGGKDGLVKQIMDMLDAPSTFEAGGYGQTIHEMREMRALAMGQYGHNNQPSHHILWLLHLCGRADLGNKHVRRVIDDAYMVDAYSGDEDNGEMGSWFVLAALGLFSVSPGSEDYVLGGPLFDRVTISGIPGRPALDIYAHRPDRSVTDVAEIWLATAGDHGEVKVDAPSIRYSALKKGGQLHFYMKGTSKASAALHWTTANNAGRDAAPAHGAVETLVEDAVSKLAATRDEFWQSVVGDRDRDHANSANASPTEVPREAEAPPRPLEPPAFPVAERPPIAAAVAPAAPPRRPAAPAKLTRDDPPPRRARSASPASPSRPLRGPVLEAPRRRPRQAPGPHRIAPSRRRCRPVRAATATVPSRSLSRRYRT</sequence>